<accession>A0A560J006</accession>
<gene>
    <name evidence="1" type="ORF">FBZ92_101313</name>
</gene>
<protein>
    <submittedName>
        <fullName evidence="1">CRISPR system Cascade subunit CasE</fullName>
    </submittedName>
</protein>
<sequence>MTDLHMIRLSIDLPELSRWAADRNLGWTAPRGGDFDEGRALHHLLTETFGQARLQPFRLIATPQARRGHLYAYCRATAAELTDEAQAIALPEHLKVCLLGDLAEKPMPAEWRVGRRMGFETRVRPVRRLLRPLAGPDGHTFEKGDEVDAFLVDTLRHTPGSTPEGDAQTATTPEREAVYGTWLGERLAGAADLSPGIRLTRFSRHRAVRKGGTPEGPDAVLQGDLTITGPEAFQRLLEKGVGRHRAYGFGMMMLRPAGR</sequence>
<dbReference type="EMBL" id="VITT01000001">
    <property type="protein sequence ID" value="TWB64417.1"/>
    <property type="molecule type" value="Genomic_DNA"/>
</dbReference>
<proteinExistence type="predicted"/>
<dbReference type="OrthoDB" id="9795689at2"/>
<comment type="caution">
    <text evidence="1">The sequence shown here is derived from an EMBL/GenBank/DDBJ whole genome shotgun (WGS) entry which is preliminary data.</text>
</comment>
<dbReference type="Gene3D" id="3.30.70.1210">
    <property type="entry name" value="Crispr-associated protein, domain 2"/>
    <property type="match status" value="1"/>
</dbReference>
<evidence type="ECO:0000313" key="2">
    <source>
        <dbReference type="Proteomes" id="UP000318050"/>
    </source>
</evidence>
<reference evidence="1 2" key="1">
    <citation type="submission" date="2019-06" db="EMBL/GenBank/DDBJ databases">
        <title>Genomic Encyclopedia of Type Strains, Phase IV (KMG-V): Genome sequencing to study the core and pangenomes of soil and plant-associated prokaryotes.</title>
        <authorList>
            <person name="Whitman W."/>
        </authorList>
    </citation>
    <scope>NUCLEOTIDE SEQUENCE [LARGE SCALE GENOMIC DNA]</scope>
    <source>
        <strain evidence="1 2">BR 11140</strain>
    </source>
</reference>
<dbReference type="SMART" id="SM01101">
    <property type="entry name" value="CRISPR_assoc"/>
    <property type="match status" value="1"/>
</dbReference>
<dbReference type="InterPro" id="IPR010179">
    <property type="entry name" value="CRISPR-assoc_prot_Cse3"/>
</dbReference>
<dbReference type="SUPFAM" id="SSF117987">
    <property type="entry name" value="CRISPR-associated protein"/>
    <property type="match status" value="1"/>
</dbReference>
<evidence type="ECO:0000313" key="1">
    <source>
        <dbReference type="EMBL" id="TWB64417.1"/>
    </source>
</evidence>
<dbReference type="Proteomes" id="UP000318050">
    <property type="component" value="Unassembled WGS sequence"/>
</dbReference>
<name>A0A560J006_9PROT</name>
<dbReference type="Pfam" id="PF08798">
    <property type="entry name" value="CRISPR_assoc"/>
    <property type="match status" value="1"/>
</dbReference>
<dbReference type="AlphaFoldDB" id="A0A560J006"/>
<organism evidence="1 2">
    <name type="scientific">Nitrospirillum amazonense</name>
    <dbReference type="NCBI Taxonomy" id="28077"/>
    <lineage>
        <taxon>Bacteria</taxon>
        <taxon>Pseudomonadati</taxon>
        <taxon>Pseudomonadota</taxon>
        <taxon>Alphaproteobacteria</taxon>
        <taxon>Rhodospirillales</taxon>
        <taxon>Azospirillaceae</taxon>
        <taxon>Nitrospirillum</taxon>
    </lineage>
</organism>